<dbReference type="InterPro" id="IPR029787">
    <property type="entry name" value="Nucleotide_cyclase"/>
</dbReference>
<dbReference type="Proteomes" id="UP000440578">
    <property type="component" value="Unassembled WGS sequence"/>
</dbReference>
<evidence type="ECO:0000256" key="7">
    <source>
        <dbReference type="ARBA" id="ARBA00023136"/>
    </source>
</evidence>
<dbReference type="GO" id="GO:0001653">
    <property type="term" value="F:peptide receptor activity"/>
    <property type="evidence" value="ECO:0007669"/>
    <property type="project" value="TreeGrafter"/>
</dbReference>
<evidence type="ECO:0000313" key="16">
    <source>
        <dbReference type="Proteomes" id="UP000440578"/>
    </source>
</evidence>
<evidence type="ECO:0000256" key="1">
    <source>
        <dbReference type="ARBA" id="ARBA00004479"/>
    </source>
</evidence>
<dbReference type="CDD" id="cd07302">
    <property type="entry name" value="CHD"/>
    <property type="match status" value="1"/>
</dbReference>
<keyword evidence="9 11" id="KW-0456">Lyase</keyword>
<keyword evidence="10" id="KW-0141">cGMP biosynthesis</keyword>
<dbReference type="SUPFAM" id="SSF55073">
    <property type="entry name" value="Nucleotide cyclase"/>
    <property type="match status" value="1"/>
</dbReference>
<dbReference type="InterPro" id="IPR018297">
    <property type="entry name" value="A/G_cyclase_CS"/>
</dbReference>
<comment type="similarity">
    <text evidence="11">Belongs to the adenylyl cyclase class-4/guanylyl cyclase family.</text>
</comment>
<keyword evidence="4" id="KW-0732">Signal</keyword>
<proteinExistence type="inferred from homology"/>
<evidence type="ECO:0000259" key="14">
    <source>
        <dbReference type="PROSITE" id="PS50125"/>
    </source>
</evidence>
<accession>A0A6A4WTW2</accession>
<evidence type="ECO:0000256" key="5">
    <source>
        <dbReference type="ARBA" id="ARBA00022741"/>
    </source>
</evidence>
<dbReference type="InterPro" id="IPR001054">
    <property type="entry name" value="A/G_cyclase"/>
</dbReference>
<reference evidence="15 16" key="1">
    <citation type="submission" date="2019-07" db="EMBL/GenBank/DDBJ databases">
        <title>Draft genome assembly of a fouling barnacle, Amphibalanus amphitrite (Darwin, 1854): The first reference genome for Thecostraca.</title>
        <authorList>
            <person name="Kim W."/>
        </authorList>
    </citation>
    <scope>NUCLEOTIDE SEQUENCE [LARGE SCALE GENOMIC DNA]</scope>
    <source>
        <strain evidence="15">SNU_AA5</strain>
        <tissue evidence="15">Soma without cirri and trophi</tissue>
    </source>
</reference>
<dbReference type="PANTHER" id="PTHR11920">
    <property type="entry name" value="GUANYLYL CYCLASE"/>
    <property type="match status" value="1"/>
</dbReference>
<keyword evidence="16" id="KW-1185">Reference proteome</keyword>
<evidence type="ECO:0000256" key="8">
    <source>
        <dbReference type="ARBA" id="ARBA00023180"/>
    </source>
</evidence>
<evidence type="ECO:0000256" key="12">
    <source>
        <dbReference type="SAM" id="MobiDB-lite"/>
    </source>
</evidence>
<keyword evidence="6 13" id="KW-1133">Transmembrane helix</keyword>
<feature type="transmembrane region" description="Helical" evidence="13">
    <location>
        <begin position="65"/>
        <end position="87"/>
    </location>
</feature>
<evidence type="ECO:0000256" key="4">
    <source>
        <dbReference type="ARBA" id="ARBA00022729"/>
    </source>
</evidence>
<dbReference type="GO" id="GO:0035556">
    <property type="term" value="P:intracellular signal transduction"/>
    <property type="evidence" value="ECO:0007669"/>
    <property type="project" value="InterPro"/>
</dbReference>
<dbReference type="GO" id="GO:0005886">
    <property type="term" value="C:plasma membrane"/>
    <property type="evidence" value="ECO:0007669"/>
    <property type="project" value="TreeGrafter"/>
</dbReference>
<feature type="compositionally biased region" description="Basic and acidic residues" evidence="12">
    <location>
        <begin position="538"/>
        <end position="549"/>
    </location>
</feature>
<keyword evidence="3 13" id="KW-0812">Transmembrane</keyword>
<organism evidence="15 16">
    <name type="scientific">Amphibalanus amphitrite</name>
    <name type="common">Striped barnacle</name>
    <name type="synonym">Balanus amphitrite</name>
    <dbReference type="NCBI Taxonomy" id="1232801"/>
    <lineage>
        <taxon>Eukaryota</taxon>
        <taxon>Metazoa</taxon>
        <taxon>Ecdysozoa</taxon>
        <taxon>Arthropoda</taxon>
        <taxon>Crustacea</taxon>
        <taxon>Multicrustacea</taxon>
        <taxon>Cirripedia</taxon>
        <taxon>Thoracica</taxon>
        <taxon>Thoracicalcarea</taxon>
        <taxon>Balanomorpha</taxon>
        <taxon>Balanoidea</taxon>
        <taxon>Balanidae</taxon>
        <taxon>Amphibalaninae</taxon>
        <taxon>Amphibalanus</taxon>
    </lineage>
</organism>
<dbReference type="GO" id="GO:0007168">
    <property type="term" value="P:receptor guanylyl cyclase signaling pathway"/>
    <property type="evidence" value="ECO:0007669"/>
    <property type="project" value="TreeGrafter"/>
</dbReference>
<evidence type="ECO:0000256" key="6">
    <source>
        <dbReference type="ARBA" id="ARBA00022989"/>
    </source>
</evidence>
<dbReference type="Pfam" id="PF00211">
    <property type="entry name" value="Guanylate_cyc"/>
    <property type="match status" value="1"/>
</dbReference>
<dbReference type="InterPro" id="IPR050401">
    <property type="entry name" value="Cyclic_nucleotide_synthase"/>
</dbReference>
<evidence type="ECO:0000256" key="10">
    <source>
        <dbReference type="ARBA" id="ARBA00023293"/>
    </source>
</evidence>
<feature type="region of interest" description="Disordered" evidence="12">
    <location>
        <begin position="1"/>
        <end position="22"/>
    </location>
</feature>
<dbReference type="EC" id="4.6.1.2" evidence="2"/>
<dbReference type="GO" id="GO:0004016">
    <property type="term" value="F:adenylate cyclase activity"/>
    <property type="evidence" value="ECO:0007669"/>
    <property type="project" value="TreeGrafter"/>
</dbReference>
<feature type="region of interest" description="Disordered" evidence="12">
    <location>
        <begin position="531"/>
        <end position="569"/>
    </location>
</feature>
<keyword evidence="15" id="KW-0675">Receptor</keyword>
<dbReference type="Gene3D" id="6.10.250.780">
    <property type="match status" value="1"/>
</dbReference>
<evidence type="ECO:0000256" key="11">
    <source>
        <dbReference type="RuleBase" id="RU000405"/>
    </source>
</evidence>
<dbReference type="InterPro" id="IPR011645">
    <property type="entry name" value="HNOB_dom_associated"/>
</dbReference>
<evidence type="ECO:0000256" key="13">
    <source>
        <dbReference type="SAM" id="Phobius"/>
    </source>
</evidence>
<dbReference type="PROSITE" id="PS00452">
    <property type="entry name" value="GUANYLATE_CYCLASE_1"/>
    <property type="match status" value="1"/>
</dbReference>
<protein>
    <recommendedName>
        <fullName evidence="2">guanylate cyclase</fullName>
        <ecNumber evidence="2">4.6.1.2</ecNumber>
    </recommendedName>
</protein>
<evidence type="ECO:0000256" key="3">
    <source>
        <dbReference type="ARBA" id="ARBA00022692"/>
    </source>
</evidence>
<dbReference type="SMART" id="SM00044">
    <property type="entry name" value="CYCc"/>
    <property type="match status" value="1"/>
</dbReference>
<feature type="transmembrane region" description="Helical" evidence="13">
    <location>
        <begin position="230"/>
        <end position="251"/>
    </location>
</feature>
<gene>
    <name evidence="15" type="primary">NPR1_3</name>
    <name evidence="15" type="ORF">FJT64_022711</name>
</gene>
<keyword evidence="8" id="KW-0325">Glycoprotein</keyword>
<dbReference type="FunFam" id="3.30.70.1230:FF:000030">
    <property type="entry name" value="Si:ch211-215j19.12"/>
    <property type="match status" value="1"/>
</dbReference>
<dbReference type="Gene3D" id="3.30.70.1230">
    <property type="entry name" value="Nucleotide cyclase"/>
    <property type="match status" value="1"/>
</dbReference>
<dbReference type="GO" id="GO:0004383">
    <property type="term" value="F:guanylate cyclase activity"/>
    <property type="evidence" value="ECO:0007669"/>
    <property type="project" value="UniProtKB-EC"/>
</dbReference>
<dbReference type="GO" id="GO:0000166">
    <property type="term" value="F:nucleotide binding"/>
    <property type="evidence" value="ECO:0007669"/>
    <property type="project" value="UniProtKB-KW"/>
</dbReference>
<keyword evidence="7 13" id="KW-0472">Membrane</keyword>
<evidence type="ECO:0000313" key="15">
    <source>
        <dbReference type="EMBL" id="KAF0305678.1"/>
    </source>
</evidence>
<comment type="subcellular location">
    <subcellularLocation>
        <location evidence="1">Membrane</location>
        <topology evidence="1">Single-pass type I membrane protein</topology>
    </subcellularLocation>
</comment>
<comment type="caution">
    <text evidence="15">The sequence shown here is derived from an EMBL/GenBank/DDBJ whole genome shotgun (WGS) entry which is preliminary data.</text>
</comment>
<dbReference type="PANTHER" id="PTHR11920:SF499">
    <property type="entry name" value="GUANYLATE CYCLASE DOMAIN-CONTAINING PROTEIN"/>
    <property type="match status" value="1"/>
</dbReference>
<dbReference type="AlphaFoldDB" id="A0A6A4WTW2"/>
<sequence>MGLRNNKVKEATSAGRRSSALSLEDSDDDSKLVEFNGGVFKVKTGCCGLDPTTGRGKQIHLAQMLCLPFIPIMALIIQNAVNMISVLQYQYEMQETISQNLIRAIEHLGISMVFGEEYFGRGDLDHNSYLSFVTNDALGQDFLNASKSFAYWIKDRYQMLQHEYPWYSNITRRRKEIVNRVKIEPDFGKATEYFYAMLGYLDSLQKIQYEIRGKIENTILSEVGSSNSHVVVGIALLVVVLIISPVIIILVRKVTRTLQAFTETLQYKTYELRYEKKRSDMLLYQMLPPTVAQQLKQRKQVSAETYESVTIYFSDIVGFTEMASESTPMQVSKMARLEAALTVISLLNALYRMFDSRIELYDVYKIETIGDAYMVASGVPQRSQGKDHAAEVASMALDLLHATENFVVPHMPGERLQIRIGIHTGPVVAGVVGTKMPRYTLFGETVNITSKMEATGLPFKIHITAATKEALDRAGGFIMKLRGEMEIRVHFNKDSSVGGAMETFWLIGKHGKLPDRRVDSDKEEVIDVMAENPHTNALRKERQKQKEQASQKQSTLSRAMESIKGHLTG</sequence>
<dbReference type="EMBL" id="VIIS01000732">
    <property type="protein sequence ID" value="KAF0305678.1"/>
    <property type="molecule type" value="Genomic_DNA"/>
</dbReference>
<dbReference type="Pfam" id="PF07701">
    <property type="entry name" value="HNOBA"/>
    <property type="match status" value="1"/>
</dbReference>
<dbReference type="PROSITE" id="PS50125">
    <property type="entry name" value="GUANYLATE_CYCLASE_2"/>
    <property type="match status" value="1"/>
</dbReference>
<evidence type="ECO:0000256" key="9">
    <source>
        <dbReference type="ARBA" id="ARBA00023239"/>
    </source>
</evidence>
<evidence type="ECO:0000256" key="2">
    <source>
        <dbReference type="ARBA" id="ARBA00012202"/>
    </source>
</evidence>
<dbReference type="OrthoDB" id="60033at2759"/>
<name>A0A6A4WTW2_AMPAM</name>
<keyword evidence="5" id="KW-0547">Nucleotide-binding</keyword>
<feature type="domain" description="Guanylate cyclase" evidence="14">
    <location>
        <begin position="310"/>
        <end position="453"/>
    </location>
</feature>